<protein>
    <submittedName>
        <fullName evidence="2">Uncharacterized protein</fullName>
    </submittedName>
</protein>
<evidence type="ECO:0000313" key="2">
    <source>
        <dbReference type="EMBL" id="GBP86374.1"/>
    </source>
</evidence>
<feature type="region of interest" description="Disordered" evidence="1">
    <location>
        <begin position="90"/>
        <end position="109"/>
    </location>
</feature>
<name>A0A4C1ZGY7_EUMVA</name>
<dbReference type="EMBL" id="BGZK01001791">
    <property type="protein sequence ID" value="GBP86374.1"/>
    <property type="molecule type" value="Genomic_DNA"/>
</dbReference>
<proteinExistence type="predicted"/>
<dbReference type="AlphaFoldDB" id="A0A4C1ZGY7"/>
<reference evidence="2 3" key="1">
    <citation type="journal article" date="2019" name="Commun. Biol.">
        <title>The bagworm genome reveals a unique fibroin gene that provides high tensile strength.</title>
        <authorList>
            <person name="Kono N."/>
            <person name="Nakamura H."/>
            <person name="Ohtoshi R."/>
            <person name="Tomita M."/>
            <person name="Numata K."/>
            <person name="Arakawa K."/>
        </authorList>
    </citation>
    <scope>NUCLEOTIDE SEQUENCE [LARGE SCALE GENOMIC DNA]</scope>
</reference>
<gene>
    <name evidence="2" type="ORF">EVAR_59939_1</name>
</gene>
<evidence type="ECO:0000256" key="1">
    <source>
        <dbReference type="SAM" id="MobiDB-lite"/>
    </source>
</evidence>
<keyword evidence="3" id="KW-1185">Reference proteome</keyword>
<comment type="caution">
    <text evidence="2">The sequence shown here is derived from an EMBL/GenBank/DDBJ whole genome shotgun (WGS) entry which is preliminary data.</text>
</comment>
<evidence type="ECO:0000313" key="3">
    <source>
        <dbReference type="Proteomes" id="UP000299102"/>
    </source>
</evidence>
<sequence>MVPLFHTHHIWRVRCYHPLPTTRNPGAYPDTFVTTTCCSNLSCSSLELEARDSTSNRAACPQRARYLRSLLRISQSGTLLLAAPLISGAPAPANEPETGNTFAAFDTRI</sequence>
<dbReference type="Proteomes" id="UP000299102">
    <property type="component" value="Unassembled WGS sequence"/>
</dbReference>
<accession>A0A4C1ZGY7</accession>
<organism evidence="2 3">
    <name type="scientific">Eumeta variegata</name>
    <name type="common">Bagworm moth</name>
    <name type="synonym">Eumeta japonica</name>
    <dbReference type="NCBI Taxonomy" id="151549"/>
    <lineage>
        <taxon>Eukaryota</taxon>
        <taxon>Metazoa</taxon>
        <taxon>Ecdysozoa</taxon>
        <taxon>Arthropoda</taxon>
        <taxon>Hexapoda</taxon>
        <taxon>Insecta</taxon>
        <taxon>Pterygota</taxon>
        <taxon>Neoptera</taxon>
        <taxon>Endopterygota</taxon>
        <taxon>Lepidoptera</taxon>
        <taxon>Glossata</taxon>
        <taxon>Ditrysia</taxon>
        <taxon>Tineoidea</taxon>
        <taxon>Psychidae</taxon>
        <taxon>Oiketicinae</taxon>
        <taxon>Eumeta</taxon>
    </lineage>
</organism>